<name>A0A061B1W1_RHOTO</name>
<dbReference type="OrthoDB" id="2521236at2759"/>
<feature type="domain" description="Protein kinase" evidence="2">
    <location>
        <begin position="446"/>
        <end position="589"/>
    </location>
</feature>
<dbReference type="SUPFAM" id="SSF56112">
    <property type="entry name" value="Protein kinase-like (PK-like)"/>
    <property type="match status" value="1"/>
</dbReference>
<dbReference type="GO" id="GO:0005524">
    <property type="term" value="F:ATP binding"/>
    <property type="evidence" value="ECO:0007669"/>
    <property type="project" value="InterPro"/>
</dbReference>
<dbReference type="InterPro" id="IPR000719">
    <property type="entry name" value="Prot_kinase_dom"/>
</dbReference>
<dbReference type="AlphaFoldDB" id="A0A061B1W1"/>
<dbReference type="InterPro" id="IPR011009">
    <property type="entry name" value="Kinase-like_dom_sf"/>
</dbReference>
<reference evidence="3" key="1">
    <citation type="journal article" date="2014" name="Genome Announc.">
        <title>Draft genome sequence of Rhodosporidium toruloides CECT1137, an oleaginous yeast of biotechnological interest.</title>
        <authorList>
            <person name="Morin N."/>
            <person name="Calcas X."/>
            <person name="Devillers H."/>
            <person name="Durrens P."/>
            <person name="Sherman D.J."/>
            <person name="Nicaud J.-M."/>
            <person name="Neuveglise C."/>
        </authorList>
    </citation>
    <scope>NUCLEOTIDE SEQUENCE</scope>
    <source>
        <strain evidence="3">CECT1137</strain>
    </source>
</reference>
<accession>A0A061B1W1</accession>
<dbReference type="PROSITE" id="PS50011">
    <property type="entry name" value="PROTEIN_KINASE_DOM"/>
    <property type="match status" value="1"/>
</dbReference>
<feature type="region of interest" description="Disordered" evidence="1">
    <location>
        <begin position="15"/>
        <end position="35"/>
    </location>
</feature>
<feature type="region of interest" description="Disordered" evidence="1">
    <location>
        <begin position="413"/>
        <end position="434"/>
    </location>
</feature>
<dbReference type="GO" id="GO:0004672">
    <property type="term" value="F:protein kinase activity"/>
    <property type="evidence" value="ECO:0007669"/>
    <property type="project" value="InterPro"/>
</dbReference>
<evidence type="ECO:0000259" key="2">
    <source>
        <dbReference type="PROSITE" id="PS50011"/>
    </source>
</evidence>
<gene>
    <name evidence="3" type="ORF">RHTO0S_08e01882g</name>
</gene>
<protein>
    <submittedName>
        <fullName evidence="3">RHTO0S08e01882g1_1</fullName>
    </submittedName>
</protein>
<proteinExistence type="predicted"/>
<feature type="region of interest" description="Disordered" evidence="1">
    <location>
        <begin position="358"/>
        <end position="381"/>
    </location>
</feature>
<evidence type="ECO:0000313" key="3">
    <source>
        <dbReference type="EMBL" id="CDR43442.1"/>
    </source>
</evidence>
<dbReference type="Gene3D" id="1.10.510.10">
    <property type="entry name" value="Transferase(Phosphotransferase) domain 1"/>
    <property type="match status" value="1"/>
</dbReference>
<evidence type="ECO:0000256" key="1">
    <source>
        <dbReference type="SAM" id="MobiDB-lite"/>
    </source>
</evidence>
<dbReference type="EMBL" id="LK052943">
    <property type="protein sequence ID" value="CDR43442.1"/>
    <property type="molecule type" value="Genomic_DNA"/>
</dbReference>
<feature type="compositionally biased region" description="Low complexity" evidence="1">
    <location>
        <begin position="413"/>
        <end position="424"/>
    </location>
</feature>
<organism evidence="3">
    <name type="scientific">Rhodotorula toruloides</name>
    <name type="common">Yeast</name>
    <name type="synonym">Rhodosporidium toruloides</name>
    <dbReference type="NCBI Taxonomy" id="5286"/>
    <lineage>
        <taxon>Eukaryota</taxon>
        <taxon>Fungi</taxon>
        <taxon>Dikarya</taxon>
        <taxon>Basidiomycota</taxon>
        <taxon>Pucciniomycotina</taxon>
        <taxon>Microbotryomycetes</taxon>
        <taxon>Sporidiobolales</taxon>
        <taxon>Sporidiobolaceae</taxon>
        <taxon>Rhodotorula</taxon>
    </lineage>
</organism>
<sequence>MPALSSVLACAMPSSSPVEAPVPPGGHCGSAPPDLSDHQSNPLYLPRFILFKPDLAPLIDATVQEKVRKAEEKKIAAGETVDVVSEGTASQFARLLDDFAMPLPFYIESSVDQAMQFLLRAVIALVNPLYALFDLPSPPRHFVQPKLLLPPTDSHGKQHNLKLEIDLSIQRFVAATADTGLHTTAPQPAQSWRHRFLSCLTIRTPDASRPATAARTASGAGEEGIYRQLIRCMRQSPCLSPQQVNSQVTDFAASSCLLQAIQGARLAGVTSFVLVDGLSFVIGELVDLESGGFDVFLSGLHPIASTDPTQPSLLRILLRSILPEQLGVASLHGDDLAGAAFDEDRQALLVEAVGEDRNLSSSSSEGDVSIARKAGVPDHQDLQSARSERWLLTCTYPDGVSLVGRSLSAVSTTSSAESTTSCDSRPATPAATSPFSVSPDYYNSPIALVSLVGRGAVGHVYRGTDSVGNAVAVKIARPGMEDYLRDEALLGRDLRAYNEDVLTFEGLFERHDGRLFAVMQDGGEAPEDWREVSLETRLSLFVSLLRLHQKAGILHGEIAPRNCVLAPPFARLFTCLRSLDRPLKGDDWS</sequence>